<sequence length="192" mass="22775">MKNSLLMRTEATYTLNFLIFIQNIYYNQNCSEEKYKFPYFPSKLAFKEEFEVNFKDLWNEAFNRISQPNNQDMEIFCEEREFFYEQLFMKNAESLKDYSDIHKSFQVWWGSLAGQFSVERSIDEQGEKLYVELANALMQKGIEPQMTLNISLVYDACLYANTDVTSYFAVLSIQEMLVKYKTVVPWILGCIN</sequence>
<gene>
    <name evidence="1" type="ORF">MJG50_21630</name>
</gene>
<reference evidence="1" key="1">
    <citation type="submission" date="2022-02" db="EMBL/GenBank/DDBJ databases">
        <title>Fredinandcohnia quinoae sp. nov. isolated from Chenopodium quinoa seeds.</title>
        <authorList>
            <person name="Saati-Santamaria Z."/>
            <person name="Flores-Felix J.D."/>
            <person name="Igual J.M."/>
            <person name="Velazquez E."/>
            <person name="Garcia-Fraile P."/>
            <person name="Martinez-Molina E."/>
        </authorList>
    </citation>
    <scope>NUCLEOTIDE SEQUENCE</scope>
    <source>
        <strain evidence="1">SECRCQ15</strain>
    </source>
</reference>
<dbReference type="AlphaFoldDB" id="A0AAW5E4R4"/>
<proteinExistence type="predicted"/>
<dbReference type="EMBL" id="JAKTTI010000064">
    <property type="protein sequence ID" value="MCH1627932.1"/>
    <property type="molecule type" value="Genomic_DNA"/>
</dbReference>
<name>A0AAW5E4R4_9BACI</name>
<evidence type="ECO:0000313" key="1">
    <source>
        <dbReference type="EMBL" id="MCH1627932.1"/>
    </source>
</evidence>
<dbReference type="RefSeq" id="WP_240257849.1">
    <property type="nucleotide sequence ID" value="NZ_JAKTTI010000064.1"/>
</dbReference>
<keyword evidence="2" id="KW-1185">Reference proteome</keyword>
<accession>A0AAW5E4R4</accession>
<organism evidence="1 2">
    <name type="scientific">Fredinandcohnia quinoae</name>
    <dbReference type="NCBI Taxonomy" id="2918902"/>
    <lineage>
        <taxon>Bacteria</taxon>
        <taxon>Bacillati</taxon>
        <taxon>Bacillota</taxon>
        <taxon>Bacilli</taxon>
        <taxon>Bacillales</taxon>
        <taxon>Bacillaceae</taxon>
        <taxon>Fredinandcohnia</taxon>
    </lineage>
</organism>
<comment type="caution">
    <text evidence="1">The sequence shown here is derived from an EMBL/GenBank/DDBJ whole genome shotgun (WGS) entry which is preliminary data.</text>
</comment>
<evidence type="ECO:0000313" key="2">
    <source>
        <dbReference type="Proteomes" id="UP001431131"/>
    </source>
</evidence>
<dbReference type="Proteomes" id="UP001431131">
    <property type="component" value="Unassembled WGS sequence"/>
</dbReference>
<protein>
    <submittedName>
        <fullName evidence="1">Uncharacterized protein</fullName>
    </submittedName>
</protein>